<reference evidence="2" key="1">
    <citation type="submission" date="2020-04" db="EMBL/GenBank/DDBJ databases">
        <authorList>
            <person name="Zhang T."/>
        </authorList>
    </citation>
    <scope>NUCLEOTIDE SEQUENCE</scope>
    <source>
        <strain evidence="2">HKST-UBA03</strain>
    </source>
</reference>
<keyword evidence="1" id="KW-1133">Transmembrane helix</keyword>
<sequence length="151" mass="16855">MKFIRTLMSIKRKTIFKIVIVISILIVVIGLAGSYYFLVLKQQNTDPIPQAKPTPTPTPKYMAYIVKPADYVGEIEGVTTENNILLSRIDGSRVILDLQDNVPIYRVKVQTGLQPVITQIGIKLLRVGDTLSVYTNEDGGVAALFLYDEQQ</sequence>
<keyword evidence="1" id="KW-0472">Membrane</keyword>
<keyword evidence="1" id="KW-0812">Transmembrane</keyword>
<evidence type="ECO:0000313" key="3">
    <source>
        <dbReference type="Proteomes" id="UP000751518"/>
    </source>
</evidence>
<accession>A0A955LKB9</accession>
<comment type="caution">
    <text evidence="2">The sequence shown here is derived from an EMBL/GenBank/DDBJ whole genome shotgun (WGS) entry which is preliminary data.</text>
</comment>
<evidence type="ECO:0000256" key="1">
    <source>
        <dbReference type="SAM" id="Phobius"/>
    </source>
</evidence>
<dbReference type="Proteomes" id="UP000751518">
    <property type="component" value="Unassembled WGS sequence"/>
</dbReference>
<gene>
    <name evidence="2" type="ORF">KC614_01515</name>
</gene>
<evidence type="ECO:0000313" key="2">
    <source>
        <dbReference type="EMBL" id="MCA9391867.1"/>
    </source>
</evidence>
<dbReference type="AlphaFoldDB" id="A0A955LKB9"/>
<name>A0A955LKB9_UNCKA</name>
<reference evidence="2" key="2">
    <citation type="journal article" date="2021" name="Microbiome">
        <title>Successional dynamics and alternative stable states in a saline activated sludge microbial community over 9 years.</title>
        <authorList>
            <person name="Wang Y."/>
            <person name="Ye J."/>
            <person name="Ju F."/>
            <person name="Liu L."/>
            <person name="Boyd J.A."/>
            <person name="Deng Y."/>
            <person name="Parks D.H."/>
            <person name="Jiang X."/>
            <person name="Yin X."/>
            <person name="Woodcroft B.J."/>
            <person name="Tyson G.W."/>
            <person name="Hugenholtz P."/>
            <person name="Polz M.F."/>
            <person name="Zhang T."/>
        </authorList>
    </citation>
    <scope>NUCLEOTIDE SEQUENCE</scope>
    <source>
        <strain evidence="2">HKST-UBA03</strain>
    </source>
</reference>
<proteinExistence type="predicted"/>
<organism evidence="2 3">
    <name type="scientific">candidate division WWE3 bacterium</name>
    <dbReference type="NCBI Taxonomy" id="2053526"/>
    <lineage>
        <taxon>Bacteria</taxon>
        <taxon>Katanobacteria</taxon>
    </lineage>
</organism>
<protein>
    <submittedName>
        <fullName evidence="2">Uncharacterized protein</fullName>
    </submittedName>
</protein>
<feature type="transmembrane region" description="Helical" evidence="1">
    <location>
        <begin position="15"/>
        <end position="38"/>
    </location>
</feature>
<dbReference type="EMBL" id="JAGQKZ010000008">
    <property type="protein sequence ID" value="MCA9391867.1"/>
    <property type="molecule type" value="Genomic_DNA"/>
</dbReference>